<gene>
    <name evidence="15" type="ORF">GcM3_080018</name>
</gene>
<dbReference type="InterPro" id="IPR029070">
    <property type="entry name" value="Chitinase_insertion_sf"/>
</dbReference>
<dbReference type="PROSITE" id="PS50941">
    <property type="entry name" value="CHIT_BIND_I_2"/>
    <property type="match status" value="1"/>
</dbReference>
<feature type="domain" description="GH18" evidence="14">
    <location>
        <begin position="22"/>
        <end position="431"/>
    </location>
</feature>
<dbReference type="InterPro" id="IPR001579">
    <property type="entry name" value="Glyco_hydro_18_chit_AS"/>
</dbReference>
<dbReference type="Proteomes" id="UP000283383">
    <property type="component" value="Unassembled WGS sequence"/>
</dbReference>
<evidence type="ECO:0000256" key="6">
    <source>
        <dbReference type="ARBA" id="ARBA00023024"/>
    </source>
</evidence>
<dbReference type="AlphaFoldDB" id="A0A420INX8"/>
<dbReference type="GO" id="GO:0008843">
    <property type="term" value="F:endochitinase activity"/>
    <property type="evidence" value="ECO:0007669"/>
    <property type="project" value="UniProtKB-EC"/>
</dbReference>
<comment type="caution">
    <text evidence="10">Lacks conserved residue(s) required for the propagation of feature annotation.</text>
</comment>
<sequence length="477" mass="52903">MVKLNFGFTALSVSISALSVQARYVFYYDQWNTDLPNRTVTAGIDHVIMSFASSSLFTTSPAGNYVPFEKVSKVRSHFDHGTKIMIGIGGWGDTAGFSQAAATNESRKIFAANVAALCDEHGFDGVDIDWEYPGGNGHDYLLLPNSEKASEIDTFPVLLAEIRRAIGPRKLLSIAAPAKVEDMIAYTPSKSPAIWLLVDWVNVMTYDLMNRRHNTTTHHTSLRESLKTIDYYINKLYLDPKKINLGFAMYAKYFTVSSDKHCKTGLGCLTEPLENSDGTDTGKSGAITFRKENYMNASINMTETVDGMCGIGTFQKCPEGQCCSAYGFCGNTSDYCNNCQGSDFGSGCQTVSITSLFQTAMKNGITDKDAGGEYYFDRENSIFWTWDTPNLISRKFKEIVLARGLGGVMAWSLGQDSYDYSHILALKKGSKKLSEITRADRSLYISSRVKLTSNFGKGVDKMSKPPTTSWWKKLWPF</sequence>
<evidence type="ECO:0000256" key="3">
    <source>
        <dbReference type="ARBA" id="ARBA00012729"/>
    </source>
</evidence>
<dbReference type="PROSITE" id="PS51910">
    <property type="entry name" value="GH18_2"/>
    <property type="match status" value="1"/>
</dbReference>
<keyword evidence="16" id="KW-1185">Reference proteome</keyword>
<keyword evidence="12" id="KW-0732">Signal</keyword>
<dbReference type="InterPro" id="IPR017853">
    <property type="entry name" value="GH"/>
</dbReference>
<evidence type="ECO:0000259" key="13">
    <source>
        <dbReference type="PROSITE" id="PS50941"/>
    </source>
</evidence>
<evidence type="ECO:0000256" key="9">
    <source>
        <dbReference type="ARBA" id="ARBA00023326"/>
    </source>
</evidence>
<keyword evidence="7" id="KW-0119">Carbohydrate metabolism</keyword>
<keyword evidence="8 11" id="KW-0326">Glycosidase</keyword>
<dbReference type="PANTHER" id="PTHR11177:SF337">
    <property type="entry name" value="CHITINASE"/>
    <property type="match status" value="1"/>
</dbReference>
<feature type="disulfide bond" evidence="10">
    <location>
        <begin position="317"/>
        <end position="329"/>
    </location>
</feature>
<evidence type="ECO:0000259" key="14">
    <source>
        <dbReference type="PROSITE" id="PS51910"/>
    </source>
</evidence>
<comment type="catalytic activity">
    <reaction evidence="1">
        <text>Random endo-hydrolysis of N-acetyl-beta-D-glucosaminide (1-&gt;4)-beta-linkages in chitin and chitodextrins.</text>
        <dbReference type="EC" id="3.2.1.14"/>
    </reaction>
</comment>
<organism evidence="15 16">
    <name type="scientific">Golovinomyces cichoracearum</name>
    <dbReference type="NCBI Taxonomy" id="62708"/>
    <lineage>
        <taxon>Eukaryota</taxon>
        <taxon>Fungi</taxon>
        <taxon>Dikarya</taxon>
        <taxon>Ascomycota</taxon>
        <taxon>Pezizomycotina</taxon>
        <taxon>Leotiomycetes</taxon>
        <taxon>Erysiphales</taxon>
        <taxon>Erysiphaceae</taxon>
        <taxon>Golovinomyces</taxon>
    </lineage>
</organism>
<evidence type="ECO:0000256" key="4">
    <source>
        <dbReference type="ARBA" id="ARBA00022669"/>
    </source>
</evidence>
<evidence type="ECO:0000256" key="1">
    <source>
        <dbReference type="ARBA" id="ARBA00000822"/>
    </source>
</evidence>
<dbReference type="Gene3D" id="3.30.60.10">
    <property type="entry name" value="Endochitinase-like"/>
    <property type="match status" value="1"/>
</dbReference>
<feature type="disulfide bond" evidence="10">
    <location>
        <begin position="322"/>
        <end position="336"/>
    </location>
</feature>
<dbReference type="GO" id="GO:0008061">
    <property type="term" value="F:chitin binding"/>
    <property type="evidence" value="ECO:0007669"/>
    <property type="project" value="UniProtKB-UniRule"/>
</dbReference>
<dbReference type="InterPro" id="IPR050314">
    <property type="entry name" value="Glycosyl_Hydrlase_18"/>
</dbReference>
<evidence type="ECO:0000256" key="5">
    <source>
        <dbReference type="ARBA" id="ARBA00022801"/>
    </source>
</evidence>
<dbReference type="Pfam" id="PF00187">
    <property type="entry name" value="Chitin_bind_1"/>
    <property type="match status" value="1"/>
</dbReference>
<dbReference type="PANTHER" id="PTHR11177">
    <property type="entry name" value="CHITINASE"/>
    <property type="match status" value="1"/>
</dbReference>
<dbReference type="InterPro" id="IPR001002">
    <property type="entry name" value="Chitin-bd_1"/>
</dbReference>
<accession>A0A420INX8</accession>
<dbReference type="PROSITE" id="PS00026">
    <property type="entry name" value="CHIT_BIND_I_1"/>
    <property type="match status" value="1"/>
</dbReference>
<evidence type="ECO:0000256" key="8">
    <source>
        <dbReference type="ARBA" id="ARBA00023295"/>
    </source>
</evidence>
<dbReference type="EC" id="3.2.1.14" evidence="3"/>
<feature type="signal peptide" evidence="12">
    <location>
        <begin position="1"/>
        <end position="22"/>
    </location>
</feature>
<keyword evidence="9" id="KW-0624">Polysaccharide degradation</keyword>
<dbReference type="SUPFAM" id="SSF51445">
    <property type="entry name" value="(Trans)glycosidases"/>
    <property type="match status" value="1"/>
</dbReference>
<dbReference type="InterPro" id="IPR018371">
    <property type="entry name" value="Chitin-binding_1_CS"/>
</dbReference>
<dbReference type="STRING" id="62708.A0A420INX8"/>
<dbReference type="Gene3D" id="3.20.20.80">
    <property type="entry name" value="Glycosidases"/>
    <property type="match status" value="2"/>
</dbReference>
<dbReference type="Pfam" id="PF00704">
    <property type="entry name" value="Glyco_hydro_18"/>
    <property type="match status" value="1"/>
</dbReference>
<evidence type="ECO:0000256" key="12">
    <source>
        <dbReference type="SAM" id="SignalP"/>
    </source>
</evidence>
<dbReference type="GO" id="GO:0006032">
    <property type="term" value="P:chitin catabolic process"/>
    <property type="evidence" value="ECO:0007669"/>
    <property type="project" value="UniProtKB-KW"/>
</dbReference>
<dbReference type="InterPro" id="IPR036861">
    <property type="entry name" value="Endochitinase-like_sf"/>
</dbReference>
<keyword evidence="10" id="KW-1015">Disulfide bond</keyword>
<dbReference type="SMART" id="SM00636">
    <property type="entry name" value="Glyco_18"/>
    <property type="match status" value="1"/>
</dbReference>
<comment type="similarity">
    <text evidence="2">Belongs to the glycosyl hydrolase 18 family. Chitinase class V subfamily.</text>
</comment>
<keyword evidence="6" id="KW-0146">Chitin degradation</keyword>
<evidence type="ECO:0000256" key="7">
    <source>
        <dbReference type="ARBA" id="ARBA00023277"/>
    </source>
</evidence>
<dbReference type="InterPro" id="IPR011583">
    <property type="entry name" value="Chitinase_II/V-like_cat"/>
</dbReference>
<protein>
    <recommendedName>
        <fullName evidence="3">chitinase</fullName>
        <ecNumber evidence="3">3.2.1.14</ecNumber>
    </recommendedName>
</protein>
<name>A0A420INX8_9PEZI</name>
<dbReference type="CDD" id="cd00035">
    <property type="entry name" value="ChtBD1"/>
    <property type="match status" value="1"/>
</dbReference>
<proteinExistence type="inferred from homology"/>
<evidence type="ECO:0000256" key="10">
    <source>
        <dbReference type="PROSITE-ProRule" id="PRU00261"/>
    </source>
</evidence>
<dbReference type="GO" id="GO:0000272">
    <property type="term" value="P:polysaccharide catabolic process"/>
    <property type="evidence" value="ECO:0007669"/>
    <property type="project" value="UniProtKB-KW"/>
</dbReference>
<dbReference type="InterPro" id="IPR001223">
    <property type="entry name" value="Glyco_hydro18_cat"/>
</dbReference>
<dbReference type="GO" id="GO:0005576">
    <property type="term" value="C:extracellular region"/>
    <property type="evidence" value="ECO:0007669"/>
    <property type="project" value="TreeGrafter"/>
</dbReference>
<keyword evidence="4 10" id="KW-0147">Chitin-binding</keyword>
<feature type="domain" description="Chitin-binding type-1" evidence="13">
    <location>
        <begin position="306"/>
        <end position="350"/>
    </location>
</feature>
<comment type="caution">
    <text evidence="15">The sequence shown here is derived from an EMBL/GenBank/DDBJ whole genome shotgun (WGS) entry which is preliminary data.</text>
</comment>
<reference evidence="15 16" key="1">
    <citation type="journal article" date="2018" name="BMC Genomics">
        <title>Comparative genome analyses reveal sequence features reflecting distinct modes of host-adaptation between dicot and monocot powdery mildew.</title>
        <authorList>
            <person name="Wu Y."/>
            <person name="Ma X."/>
            <person name="Pan Z."/>
            <person name="Kale S.D."/>
            <person name="Song Y."/>
            <person name="King H."/>
            <person name="Zhang Q."/>
            <person name="Presley C."/>
            <person name="Deng X."/>
            <person name="Wei C.I."/>
            <person name="Xiao S."/>
        </authorList>
    </citation>
    <scope>NUCLEOTIDE SEQUENCE [LARGE SCALE GENOMIC DNA]</scope>
    <source>
        <strain evidence="15">UMSG3</strain>
    </source>
</reference>
<evidence type="ECO:0000313" key="16">
    <source>
        <dbReference type="Proteomes" id="UP000283383"/>
    </source>
</evidence>
<dbReference type="EMBL" id="MCBQ01008061">
    <property type="protein sequence ID" value="RKF76195.1"/>
    <property type="molecule type" value="Genomic_DNA"/>
</dbReference>
<feature type="chain" id="PRO_5019171822" description="chitinase" evidence="12">
    <location>
        <begin position="23"/>
        <end position="477"/>
    </location>
</feature>
<dbReference type="SMART" id="SM00270">
    <property type="entry name" value="ChtBD1"/>
    <property type="match status" value="1"/>
</dbReference>
<dbReference type="Gene3D" id="3.10.50.10">
    <property type="match status" value="1"/>
</dbReference>
<dbReference type="SUPFAM" id="SSF57016">
    <property type="entry name" value="Plant lectins/antimicrobial peptides"/>
    <property type="match status" value="1"/>
</dbReference>
<evidence type="ECO:0000256" key="11">
    <source>
        <dbReference type="RuleBase" id="RU000489"/>
    </source>
</evidence>
<keyword evidence="5 11" id="KW-0378">Hydrolase</keyword>
<dbReference type="PROSITE" id="PS01095">
    <property type="entry name" value="GH18_1"/>
    <property type="match status" value="1"/>
</dbReference>
<evidence type="ECO:0000313" key="15">
    <source>
        <dbReference type="EMBL" id="RKF76195.1"/>
    </source>
</evidence>
<evidence type="ECO:0000256" key="2">
    <source>
        <dbReference type="ARBA" id="ARBA00008682"/>
    </source>
</evidence>